<keyword evidence="3" id="KW-1185">Reference proteome</keyword>
<comment type="caution">
    <text evidence="2">The sequence shown here is derived from an EMBL/GenBank/DDBJ whole genome shotgun (WGS) entry which is preliminary data.</text>
</comment>
<dbReference type="GO" id="GO:0031623">
    <property type="term" value="P:receptor internalization"/>
    <property type="evidence" value="ECO:0007669"/>
    <property type="project" value="TreeGrafter"/>
</dbReference>
<dbReference type="PANTHER" id="PTHR46275">
    <property type="entry name" value="HEPATOCYTE GROWTH FACTOR-REGULATED TYROSINE KINASE SUBSTRATE"/>
    <property type="match status" value="1"/>
</dbReference>
<evidence type="ECO:0000313" key="2">
    <source>
        <dbReference type="EMBL" id="KAJ3652641.1"/>
    </source>
</evidence>
<sequence>MFRAEDSSNNLLDEATHPTVNGPDWDRILQLCDLVVENDVNPKYAMKAIEANLLLRNEYTNLQTLCILDSMVKNCGETFHAELANSIYSILYKLSNTTTPESVFQRIFTLIKTWSTTFVDNPKYVVFRDLACLLESDDFDVPGSNFDNSAAETFALTSACTLCENYVCETCSQRHTSTDNYVTLDPPSEEIVLPPELERHFDSTDELSEALEVQLAMAISASEIDSRRGIAQMPRISVQLA</sequence>
<dbReference type="PANTHER" id="PTHR46275:SF1">
    <property type="entry name" value="HEPATOCYTE GROWTH FACTOR-REGULATED TYROSINE KINASE SUBSTRATE"/>
    <property type="match status" value="1"/>
</dbReference>
<evidence type="ECO:0000313" key="3">
    <source>
        <dbReference type="Proteomes" id="UP001168821"/>
    </source>
</evidence>
<dbReference type="AlphaFoldDB" id="A0AA38ME08"/>
<dbReference type="GO" id="GO:0035091">
    <property type="term" value="F:phosphatidylinositol binding"/>
    <property type="evidence" value="ECO:0007669"/>
    <property type="project" value="InterPro"/>
</dbReference>
<evidence type="ECO:0000259" key="1">
    <source>
        <dbReference type="PROSITE" id="PS50179"/>
    </source>
</evidence>
<dbReference type="GO" id="GO:0005769">
    <property type="term" value="C:early endosome"/>
    <property type="evidence" value="ECO:0007669"/>
    <property type="project" value="TreeGrafter"/>
</dbReference>
<dbReference type="EMBL" id="JALNTZ010000005">
    <property type="protein sequence ID" value="KAJ3652641.1"/>
    <property type="molecule type" value="Genomic_DNA"/>
</dbReference>
<accession>A0AA38ME08</accession>
<reference evidence="2" key="1">
    <citation type="journal article" date="2023" name="G3 (Bethesda)">
        <title>Whole genome assemblies of Zophobas morio and Tenebrio molitor.</title>
        <authorList>
            <person name="Kaur S."/>
            <person name="Stinson S.A."/>
            <person name="diCenzo G.C."/>
        </authorList>
    </citation>
    <scope>NUCLEOTIDE SEQUENCE</scope>
    <source>
        <strain evidence="2">QUZm001</strain>
    </source>
</reference>
<dbReference type="InterPro" id="IPR008942">
    <property type="entry name" value="ENTH_VHS"/>
</dbReference>
<dbReference type="SUPFAM" id="SSF48464">
    <property type="entry name" value="ENTH/VHS domain"/>
    <property type="match status" value="1"/>
</dbReference>
<proteinExistence type="predicted"/>
<organism evidence="2 3">
    <name type="scientific">Zophobas morio</name>
    <dbReference type="NCBI Taxonomy" id="2755281"/>
    <lineage>
        <taxon>Eukaryota</taxon>
        <taxon>Metazoa</taxon>
        <taxon>Ecdysozoa</taxon>
        <taxon>Arthropoda</taxon>
        <taxon>Hexapoda</taxon>
        <taxon>Insecta</taxon>
        <taxon>Pterygota</taxon>
        <taxon>Neoptera</taxon>
        <taxon>Endopterygota</taxon>
        <taxon>Coleoptera</taxon>
        <taxon>Polyphaga</taxon>
        <taxon>Cucujiformia</taxon>
        <taxon>Tenebrionidae</taxon>
        <taxon>Zophobas</taxon>
    </lineage>
</organism>
<dbReference type="Proteomes" id="UP001168821">
    <property type="component" value="Unassembled WGS sequence"/>
</dbReference>
<dbReference type="PROSITE" id="PS50179">
    <property type="entry name" value="VHS"/>
    <property type="match status" value="1"/>
</dbReference>
<dbReference type="GO" id="GO:0032456">
    <property type="term" value="P:endocytic recycling"/>
    <property type="evidence" value="ECO:0007669"/>
    <property type="project" value="TreeGrafter"/>
</dbReference>
<name>A0AA38ME08_9CUCU</name>
<dbReference type="InterPro" id="IPR017073">
    <property type="entry name" value="HGS/VPS27"/>
</dbReference>
<feature type="domain" description="VHS" evidence="1">
    <location>
        <begin position="15"/>
        <end position="142"/>
    </location>
</feature>
<dbReference type="Pfam" id="PF00790">
    <property type="entry name" value="VHS"/>
    <property type="match status" value="1"/>
</dbReference>
<dbReference type="SMART" id="SM00288">
    <property type="entry name" value="VHS"/>
    <property type="match status" value="1"/>
</dbReference>
<protein>
    <recommendedName>
        <fullName evidence="1">VHS domain-containing protein</fullName>
    </recommendedName>
</protein>
<gene>
    <name evidence="2" type="ORF">Zmor_018589</name>
</gene>
<dbReference type="Gene3D" id="1.25.40.90">
    <property type="match status" value="1"/>
</dbReference>
<dbReference type="GO" id="GO:0043130">
    <property type="term" value="F:ubiquitin binding"/>
    <property type="evidence" value="ECO:0007669"/>
    <property type="project" value="InterPro"/>
</dbReference>
<dbReference type="InterPro" id="IPR002014">
    <property type="entry name" value="VHS_dom"/>
</dbReference>